<evidence type="ECO:0000313" key="2">
    <source>
        <dbReference type="Proteomes" id="UP000004750"/>
    </source>
</evidence>
<reference evidence="1 2" key="1">
    <citation type="submission" date="2011-08" db="EMBL/GenBank/DDBJ databases">
        <authorList>
            <person name="Weinstock G."/>
            <person name="Sodergren E."/>
            <person name="Clifton S."/>
            <person name="Fulton L."/>
            <person name="Fulton B."/>
            <person name="Courtney L."/>
            <person name="Fronick C."/>
            <person name="Harrison M."/>
            <person name="Strong C."/>
            <person name="Farmer C."/>
            <person name="Delahaunty K."/>
            <person name="Markovic C."/>
            <person name="Hall O."/>
            <person name="Minx P."/>
            <person name="Tomlinson C."/>
            <person name="Mitreva M."/>
            <person name="Hou S."/>
            <person name="Chen J."/>
            <person name="Wollam A."/>
            <person name="Pepin K.H."/>
            <person name="Johnson M."/>
            <person name="Bhonagiri V."/>
            <person name="Zhang X."/>
            <person name="Suruliraj S."/>
            <person name="Warren W."/>
            <person name="Chinwalla A."/>
            <person name="Mardis E.R."/>
            <person name="Wilson R.K."/>
        </authorList>
    </citation>
    <scope>NUCLEOTIDE SEQUENCE [LARGE SCALE GENOMIC DNA]</scope>
    <source>
        <strain evidence="1 2">F0432</strain>
    </source>
</reference>
<accession>G9ZEX3</accession>
<evidence type="ECO:0000313" key="1">
    <source>
        <dbReference type="EMBL" id="EHM54293.1"/>
    </source>
</evidence>
<name>G9ZEX3_9GAMM</name>
<dbReference type="AlphaFoldDB" id="G9ZEX3"/>
<dbReference type="EMBL" id="AGCM01000073">
    <property type="protein sequence ID" value="EHM54293.1"/>
    <property type="molecule type" value="Genomic_DNA"/>
</dbReference>
<proteinExistence type="predicted"/>
<sequence length="56" mass="5899">MGQAPSYLNPAFIPLGGSSIYAAWRAQCLRRLAGPVFMPLGGCCRKKTGILADACV</sequence>
<dbReference type="Proteomes" id="UP000004750">
    <property type="component" value="Unassembled WGS sequence"/>
</dbReference>
<dbReference type="HOGENOM" id="CLU_3005689_0_0_6"/>
<comment type="caution">
    <text evidence="1">The sequence shown here is derived from an EMBL/GenBank/DDBJ whole genome shotgun (WGS) entry which is preliminary data.</text>
</comment>
<gene>
    <name evidence="1" type="ORF">HMPREF9080_01313</name>
</gene>
<protein>
    <submittedName>
        <fullName evidence="1">Uncharacterized protein</fullName>
    </submittedName>
</protein>
<organism evidence="1 2">
    <name type="scientific">Cardiobacterium valvarum F0432</name>
    <dbReference type="NCBI Taxonomy" id="797473"/>
    <lineage>
        <taxon>Bacteria</taxon>
        <taxon>Pseudomonadati</taxon>
        <taxon>Pseudomonadota</taxon>
        <taxon>Gammaproteobacteria</taxon>
        <taxon>Cardiobacteriales</taxon>
        <taxon>Cardiobacteriaceae</taxon>
        <taxon>Cardiobacterium</taxon>
    </lineage>
</organism>